<comment type="subcellular location">
    <subcellularLocation>
        <location evidence="1">Cell inner membrane</location>
        <topology evidence="1">Multi-pass membrane protein</topology>
    </subcellularLocation>
    <subcellularLocation>
        <location evidence="11">Cell membrane</location>
        <topology evidence="11">Multi-pass membrane protein</topology>
    </subcellularLocation>
</comment>
<dbReference type="RefSeq" id="WP_115936054.1">
    <property type="nucleotide sequence ID" value="NZ_QRDW01000002.1"/>
</dbReference>
<dbReference type="Proteomes" id="UP000256845">
    <property type="component" value="Unassembled WGS sequence"/>
</dbReference>
<organism evidence="13 14">
    <name type="scientific">Aestuariispira insulae</name>
    <dbReference type="NCBI Taxonomy" id="1461337"/>
    <lineage>
        <taxon>Bacteria</taxon>
        <taxon>Pseudomonadati</taxon>
        <taxon>Pseudomonadota</taxon>
        <taxon>Alphaproteobacteria</taxon>
        <taxon>Rhodospirillales</taxon>
        <taxon>Kiloniellaceae</taxon>
        <taxon>Aestuariispira</taxon>
    </lineage>
</organism>
<evidence type="ECO:0000256" key="10">
    <source>
        <dbReference type="ARBA" id="ARBA00023136"/>
    </source>
</evidence>
<feature type="transmembrane region" description="Helical" evidence="11">
    <location>
        <begin position="239"/>
        <end position="261"/>
    </location>
</feature>
<name>A0A3D9HSY1_9PROT</name>
<evidence type="ECO:0000256" key="2">
    <source>
        <dbReference type="ARBA" id="ARBA00011650"/>
    </source>
</evidence>
<keyword evidence="4 11" id="KW-0813">Transport</keyword>
<dbReference type="InterPro" id="IPR035906">
    <property type="entry name" value="MetI-like_sf"/>
</dbReference>
<dbReference type="PANTHER" id="PTHR30183">
    <property type="entry name" value="MOLYBDENUM TRANSPORT SYSTEM PERMEASE PROTEIN MODB"/>
    <property type="match status" value="1"/>
</dbReference>
<reference evidence="13 14" key="1">
    <citation type="submission" date="2018-07" db="EMBL/GenBank/DDBJ databases">
        <title>Genomic Encyclopedia of Type Strains, Phase III (KMG-III): the genomes of soil and plant-associated and newly described type strains.</title>
        <authorList>
            <person name="Whitman W."/>
        </authorList>
    </citation>
    <scope>NUCLEOTIDE SEQUENCE [LARGE SCALE GENOMIC DNA]</scope>
    <source>
        <strain evidence="13 14">CECT 8488</strain>
    </source>
</reference>
<evidence type="ECO:0000256" key="11">
    <source>
        <dbReference type="RuleBase" id="RU363032"/>
    </source>
</evidence>
<feature type="transmembrane region" description="Helical" evidence="11">
    <location>
        <begin position="463"/>
        <end position="485"/>
    </location>
</feature>
<feature type="transmembrane region" description="Helical" evidence="11">
    <location>
        <begin position="401"/>
        <end position="422"/>
    </location>
</feature>
<keyword evidence="5" id="KW-1003">Cell membrane</keyword>
<dbReference type="InterPro" id="IPR000515">
    <property type="entry name" value="MetI-like"/>
</dbReference>
<dbReference type="AlphaFoldDB" id="A0A3D9HSY1"/>
<feature type="transmembrane region" description="Helical" evidence="11">
    <location>
        <begin position="90"/>
        <end position="113"/>
    </location>
</feature>
<evidence type="ECO:0000256" key="3">
    <source>
        <dbReference type="ARBA" id="ARBA00016947"/>
    </source>
</evidence>
<accession>A0A3D9HSY1</accession>
<keyword evidence="6" id="KW-0997">Cell inner membrane</keyword>
<keyword evidence="10 11" id="KW-0472">Membrane</keyword>
<feature type="transmembrane region" description="Helical" evidence="11">
    <location>
        <begin position="56"/>
        <end position="78"/>
    </location>
</feature>
<keyword evidence="14" id="KW-1185">Reference proteome</keyword>
<dbReference type="CDD" id="cd06261">
    <property type="entry name" value="TM_PBP2"/>
    <property type="match status" value="1"/>
</dbReference>
<evidence type="ECO:0000256" key="8">
    <source>
        <dbReference type="ARBA" id="ARBA00022737"/>
    </source>
</evidence>
<feature type="domain" description="ABC transmembrane type-1" evidence="12">
    <location>
        <begin position="331"/>
        <end position="526"/>
    </location>
</feature>
<feature type="transmembrane region" description="Helical" evidence="11">
    <location>
        <begin position="375"/>
        <end position="395"/>
    </location>
</feature>
<feature type="transmembrane region" description="Helical" evidence="11">
    <location>
        <begin position="12"/>
        <end position="36"/>
    </location>
</feature>
<feature type="transmembrane region" description="Helical" evidence="11">
    <location>
        <begin position="505"/>
        <end position="526"/>
    </location>
</feature>
<evidence type="ECO:0000256" key="4">
    <source>
        <dbReference type="ARBA" id="ARBA00022448"/>
    </source>
</evidence>
<proteinExistence type="inferred from homology"/>
<dbReference type="NCBIfam" id="TIGR01253">
    <property type="entry name" value="thiP"/>
    <property type="match status" value="1"/>
</dbReference>
<feature type="transmembrane region" description="Helical" evidence="11">
    <location>
        <begin position="293"/>
        <end position="314"/>
    </location>
</feature>
<dbReference type="Pfam" id="PF00528">
    <property type="entry name" value="BPD_transp_1"/>
    <property type="match status" value="1"/>
</dbReference>
<dbReference type="PANTHER" id="PTHR30183:SF9">
    <property type="entry name" value="THIAMINE TRANSPORT SYSTEM PERMEASE PROTEIN THIP"/>
    <property type="match status" value="1"/>
</dbReference>
<dbReference type="GO" id="GO:0022857">
    <property type="term" value="F:transmembrane transporter activity"/>
    <property type="evidence" value="ECO:0007669"/>
    <property type="project" value="InterPro"/>
</dbReference>
<dbReference type="InterPro" id="IPR005947">
    <property type="entry name" value="ThiP_ABC_transpt"/>
</dbReference>
<comment type="similarity">
    <text evidence="11">Belongs to the binding-protein-dependent transport system permease family.</text>
</comment>
<evidence type="ECO:0000256" key="6">
    <source>
        <dbReference type="ARBA" id="ARBA00022519"/>
    </source>
</evidence>
<dbReference type="SUPFAM" id="SSF161098">
    <property type="entry name" value="MetI-like"/>
    <property type="match status" value="2"/>
</dbReference>
<keyword evidence="9 11" id="KW-1133">Transmembrane helix</keyword>
<evidence type="ECO:0000313" key="13">
    <source>
        <dbReference type="EMBL" id="RED52525.1"/>
    </source>
</evidence>
<dbReference type="GO" id="GO:0005886">
    <property type="term" value="C:plasma membrane"/>
    <property type="evidence" value="ECO:0007669"/>
    <property type="project" value="UniProtKB-SubCell"/>
</dbReference>
<feature type="domain" description="ABC transmembrane type-1" evidence="12">
    <location>
        <begin position="55"/>
        <end position="260"/>
    </location>
</feature>
<feature type="transmembrane region" description="Helical" evidence="11">
    <location>
        <begin position="194"/>
        <end position="219"/>
    </location>
</feature>
<evidence type="ECO:0000256" key="5">
    <source>
        <dbReference type="ARBA" id="ARBA00022475"/>
    </source>
</evidence>
<dbReference type="EMBL" id="QRDW01000002">
    <property type="protein sequence ID" value="RED52525.1"/>
    <property type="molecule type" value="Genomic_DNA"/>
</dbReference>
<evidence type="ECO:0000256" key="1">
    <source>
        <dbReference type="ARBA" id="ARBA00004429"/>
    </source>
</evidence>
<evidence type="ECO:0000259" key="12">
    <source>
        <dbReference type="PROSITE" id="PS50928"/>
    </source>
</evidence>
<keyword evidence="8" id="KW-0677">Repeat</keyword>
<sequence>MKDPAWRAGRSLIPGALAICFLLAVIGGSIASLLALSGSANPFRLLADPYIQRVTSFTLLQAGLSTLVSVVIAIPVARALHRRRFPGRGFFIRLFGICLVLPTLVAVLGIIQIHGKNGWLNHILGYFSLDAGHYLYGLGGILLAHVFFNMPLVARGLLQSLEAVPAESWRLAQQLDMTPLQSFRLIEWPALRSALPGLAGLVLMLCFTSFVVVLALGGGPKATTTEVAIYQALRFDFDIPTAVALALIQIMLCGGAALLLLGRGHNPESELALNRKLRAPLPDGRFARWFDGAFLLIAAGLVLPPLAAVAVGGMNDRLPEVLQDPAFYRAAATSLAVALPAGMLALTLGTAILFTSRHLAIRLYRTRSARLVENTGALILVVPPFVLATGLFILLRGYTDIFSMGPFLVVVINGCMALPFVLRVVGPAFHQIGNERDRLCRSLDLRGMNRFRLAEWPVLRRPIALALALSTTLSFGDFGVIALFGSQDFTTLPLYIFRSMGAYRMDQAAVAALVLILLSFVIFQLIERGLGGRKHA</sequence>
<evidence type="ECO:0000256" key="9">
    <source>
        <dbReference type="ARBA" id="ARBA00022989"/>
    </source>
</evidence>
<protein>
    <recommendedName>
        <fullName evidence="3">Thiamine transport system permease protein ThiP</fullName>
    </recommendedName>
</protein>
<dbReference type="GO" id="GO:0015888">
    <property type="term" value="P:thiamine transport"/>
    <property type="evidence" value="ECO:0007669"/>
    <property type="project" value="InterPro"/>
</dbReference>
<feature type="transmembrane region" description="Helical" evidence="11">
    <location>
        <begin position="326"/>
        <end position="354"/>
    </location>
</feature>
<feature type="transmembrane region" description="Helical" evidence="11">
    <location>
        <begin position="133"/>
        <end position="154"/>
    </location>
</feature>
<evidence type="ECO:0000256" key="7">
    <source>
        <dbReference type="ARBA" id="ARBA00022692"/>
    </source>
</evidence>
<dbReference type="Gene3D" id="1.10.3720.10">
    <property type="entry name" value="MetI-like"/>
    <property type="match status" value="2"/>
</dbReference>
<dbReference type="PROSITE" id="PS50928">
    <property type="entry name" value="ABC_TM1"/>
    <property type="match status" value="2"/>
</dbReference>
<gene>
    <name evidence="13" type="ORF">DFP90_102546</name>
</gene>
<comment type="subunit">
    <text evidence="2">The complex is composed of two ATP-binding proteins (ThiQ), two transmembrane proteins (ThiP) and a solute-binding protein (ThiB).</text>
</comment>
<evidence type="ECO:0000313" key="14">
    <source>
        <dbReference type="Proteomes" id="UP000256845"/>
    </source>
</evidence>
<keyword evidence="7 11" id="KW-0812">Transmembrane</keyword>
<comment type="caution">
    <text evidence="13">The sequence shown here is derived from an EMBL/GenBank/DDBJ whole genome shotgun (WGS) entry which is preliminary data.</text>
</comment>
<dbReference type="OrthoDB" id="7066776at2"/>